<dbReference type="Gene3D" id="3.90.180.10">
    <property type="entry name" value="Medium-chain alcohol dehydrogenases, catalytic domain"/>
    <property type="match status" value="1"/>
</dbReference>
<organism evidence="5">
    <name type="scientific">Chromera velia CCMP2878</name>
    <dbReference type="NCBI Taxonomy" id="1169474"/>
    <lineage>
        <taxon>Eukaryota</taxon>
        <taxon>Sar</taxon>
        <taxon>Alveolata</taxon>
        <taxon>Colpodellida</taxon>
        <taxon>Chromeraceae</taxon>
        <taxon>Chromera</taxon>
    </lineage>
</organism>
<feature type="compositionally biased region" description="Basic and acidic residues" evidence="3">
    <location>
        <begin position="93"/>
        <end position="110"/>
    </location>
</feature>
<feature type="domain" description="Enoyl reductase (ER)" evidence="4">
    <location>
        <begin position="192"/>
        <end position="501"/>
    </location>
</feature>
<dbReference type="SUPFAM" id="SSF51735">
    <property type="entry name" value="NAD(P)-binding Rossmann-fold domains"/>
    <property type="match status" value="1"/>
</dbReference>
<dbReference type="InterPro" id="IPR036291">
    <property type="entry name" value="NAD(P)-bd_dom_sf"/>
</dbReference>
<keyword evidence="1" id="KW-0521">NADP</keyword>
<name>A0A0K6SAU0_9ALVE</name>
<accession>A0A0K6SAU0</accession>
<feature type="region of interest" description="Disordered" evidence="3">
    <location>
        <begin position="1"/>
        <end position="37"/>
    </location>
</feature>
<dbReference type="PhylomeDB" id="A0A0K6SAU0"/>
<evidence type="ECO:0000256" key="3">
    <source>
        <dbReference type="SAM" id="MobiDB-lite"/>
    </source>
</evidence>
<reference evidence="5" key="1">
    <citation type="submission" date="2014-11" db="EMBL/GenBank/DDBJ databases">
        <title>Molecular phylogeny of cliff fern family Woodsiaceae with morphological implications.</title>
        <authorList>
            <person name="Shao Y.-Z."/>
            <person name="Wei R."/>
            <person name="Zhang X.-C."/>
        </authorList>
    </citation>
    <scope>NUCLEOTIDE SEQUENCE</scope>
</reference>
<dbReference type="SUPFAM" id="SSF50129">
    <property type="entry name" value="GroES-like"/>
    <property type="match status" value="1"/>
</dbReference>
<dbReference type="EMBL" id="CDMZ01005166">
    <property type="protein sequence ID" value="CUC10692.1"/>
    <property type="molecule type" value="Genomic_DNA"/>
</dbReference>
<dbReference type="InterPro" id="IPR020843">
    <property type="entry name" value="ER"/>
</dbReference>
<dbReference type="CDD" id="cd05195">
    <property type="entry name" value="enoyl_red"/>
    <property type="match status" value="1"/>
</dbReference>
<gene>
    <name evidence="5" type="ORF">Cvel_11111.t1.CR1</name>
</gene>
<keyword evidence="2" id="KW-0560">Oxidoreductase</keyword>
<evidence type="ECO:0000313" key="5">
    <source>
        <dbReference type="EMBL" id="CUC10692.1"/>
    </source>
</evidence>
<protein>
    <recommendedName>
        <fullName evidence="4">Enoyl reductase (ER) domain-containing protein</fullName>
    </recommendedName>
</protein>
<dbReference type="SMART" id="SM00829">
    <property type="entry name" value="PKS_ER"/>
    <property type="match status" value="1"/>
</dbReference>
<feature type="compositionally biased region" description="Basic and acidic residues" evidence="3">
    <location>
        <begin position="1"/>
        <end position="13"/>
    </location>
</feature>
<proteinExistence type="predicted"/>
<dbReference type="GO" id="GO:0070402">
    <property type="term" value="F:NADPH binding"/>
    <property type="evidence" value="ECO:0007669"/>
    <property type="project" value="TreeGrafter"/>
</dbReference>
<dbReference type="VEuPathDB" id="CryptoDB:Cvel_11111"/>
<evidence type="ECO:0000256" key="1">
    <source>
        <dbReference type="ARBA" id="ARBA00022857"/>
    </source>
</evidence>
<evidence type="ECO:0000259" key="4">
    <source>
        <dbReference type="SMART" id="SM00829"/>
    </source>
</evidence>
<sequence>MNPVEDKMDDSRGFTRKSTSRLSGGILGEARRDPIRKDASLEAALAVSREEVSESADSQEAVALRLETTKRDCVDSFTPSRRSNGDAALETQFDSHTEPPPKQRAPEVKTNDSSGQSVFQTVSNFQCLLTREEDAERERIVNCLIATELELQEMIKKCRESEIRNLFPPPPPESRVTRTMEKMIEQRKCEAAELEQRVRVPLVGQSDSCRDLVEVHVLASLPLMNFDDELCQWYSGDPGPPKSAITGTATRIGSGVQGIRVGDEVWGIAGGGLKRRTVTTQQLIARKPRGLSSEQASVLAVNASTVEYALRDLGHVKEGQHVLIHEAAGELGFVAIQVCLRAGATVYATVGCFSEFQSLHNFNLPLISNSRSHEQFELELDLELDGKLLDVVFSPKSLTDEYIDTSLRFLRPEGKFLQIGRGNSEKRERVQQVAVDQIVKQQPEWFPQMLPRIASLVDEGHLSPLPLLSKSFELLSRDDQKHSVAAIYYLRSAPQVGSVIVSFGAEGGGR</sequence>
<dbReference type="AlphaFoldDB" id="A0A0K6SAU0"/>
<dbReference type="GO" id="GO:0016651">
    <property type="term" value="F:oxidoreductase activity, acting on NAD(P)H"/>
    <property type="evidence" value="ECO:0007669"/>
    <property type="project" value="TreeGrafter"/>
</dbReference>
<evidence type="ECO:0000256" key="2">
    <source>
        <dbReference type="ARBA" id="ARBA00023002"/>
    </source>
</evidence>
<feature type="region of interest" description="Disordered" evidence="3">
    <location>
        <begin position="75"/>
        <end position="115"/>
    </location>
</feature>
<dbReference type="InterPro" id="IPR011032">
    <property type="entry name" value="GroES-like_sf"/>
</dbReference>
<dbReference type="Gene3D" id="3.40.50.720">
    <property type="entry name" value="NAD(P)-binding Rossmann-like Domain"/>
    <property type="match status" value="1"/>
</dbReference>
<dbReference type="PANTHER" id="PTHR48106">
    <property type="entry name" value="QUINONE OXIDOREDUCTASE PIG3-RELATED"/>
    <property type="match status" value="1"/>
</dbReference>